<dbReference type="PANTHER" id="PTHR43794">
    <property type="entry name" value="AMINOHYDROLASE SSNA-RELATED"/>
    <property type="match status" value="1"/>
</dbReference>
<dbReference type="AlphaFoldDB" id="A0A9D1I4X0"/>
<reference evidence="3" key="2">
    <citation type="journal article" date="2021" name="PeerJ">
        <title>Extensive microbial diversity within the chicken gut microbiome revealed by metagenomics and culture.</title>
        <authorList>
            <person name="Gilroy R."/>
            <person name="Ravi A."/>
            <person name="Getino M."/>
            <person name="Pursley I."/>
            <person name="Horton D.L."/>
            <person name="Alikhan N.F."/>
            <person name="Baker D."/>
            <person name="Gharbi K."/>
            <person name="Hall N."/>
            <person name="Watson M."/>
            <person name="Adriaenssens E.M."/>
            <person name="Foster-Nyarko E."/>
            <person name="Jarju S."/>
            <person name="Secka A."/>
            <person name="Antonio M."/>
            <person name="Oren A."/>
            <person name="Chaudhuri R.R."/>
            <person name="La Ragione R."/>
            <person name="Hildebrand F."/>
            <person name="Pallen M.J."/>
        </authorList>
    </citation>
    <scope>NUCLEOTIDE SEQUENCE</scope>
    <source>
        <strain evidence="3">11300</strain>
    </source>
</reference>
<comment type="caution">
    <text evidence="3">The sequence shown here is derived from an EMBL/GenBank/DDBJ whole genome shotgun (WGS) entry which is preliminary data.</text>
</comment>
<gene>
    <name evidence="3" type="ORF">IAD16_05840</name>
</gene>
<dbReference type="SUPFAM" id="SSF51338">
    <property type="entry name" value="Composite domain of metallo-dependent hydrolases"/>
    <property type="match status" value="1"/>
</dbReference>
<dbReference type="SUPFAM" id="SSF51556">
    <property type="entry name" value="Metallo-dependent hydrolases"/>
    <property type="match status" value="1"/>
</dbReference>
<accession>A0A9D1I4X0</accession>
<evidence type="ECO:0000259" key="2">
    <source>
        <dbReference type="Pfam" id="PF01979"/>
    </source>
</evidence>
<name>A0A9D1I4X0_9FIRM</name>
<dbReference type="PANTHER" id="PTHR43794:SF11">
    <property type="entry name" value="AMIDOHYDROLASE-RELATED DOMAIN-CONTAINING PROTEIN"/>
    <property type="match status" value="1"/>
</dbReference>
<sequence length="472" mass="52748">MFDLLLKNGTIITVDGQNRVISDGYVAVKDGIIAEIGEMESLDPAARAEKVMDMEGHAVMPGLIDAHGHGGHCLIRTLGEHYDQEWDKMAEYIYYFCTDREFWRSEGALAAAERIKFGTTTAVSMIGSTPRVDSFQALEANLEGSALTGIRQFSGIGFADGTWPKKARRFKDDGNFEDVTVSLEQALKVTEESVRQLRDRYPRTMAIVAPGRMGRRPDSNIEQNIYQNREMARVAKEYQVPLHSHAYGGDVKFLYDTTPEVLNPATSLTHNIGYSDDEIDIMADTGTYALHGPTTYSNVTGHCKVMEMLEKGVNLAVVTDGTAPDRSFDLWRDMKNVQLLQRYRFRNNGLLPCGRVLRMVTIEPAKALGIDNVTGSLEVGKKADMITVNVRQPHLAPFGAMPVQRLVYHAMGQDVDNVIIEGDVVMENRHLTKADEKKILDDAAISFEKMLSRLGRKDVIENDRLYSLCQYV</sequence>
<dbReference type="InterPro" id="IPR050287">
    <property type="entry name" value="MTA/SAH_deaminase"/>
</dbReference>
<dbReference type="EMBL" id="DVMO01000086">
    <property type="protein sequence ID" value="HIU27882.1"/>
    <property type="molecule type" value="Genomic_DNA"/>
</dbReference>
<protein>
    <submittedName>
        <fullName evidence="3">Amidohydrolase family protein</fullName>
    </submittedName>
</protein>
<keyword evidence="1" id="KW-0378">Hydrolase</keyword>
<evidence type="ECO:0000313" key="4">
    <source>
        <dbReference type="Proteomes" id="UP000824091"/>
    </source>
</evidence>
<feature type="domain" description="Amidohydrolase-related" evidence="2">
    <location>
        <begin position="59"/>
        <end position="425"/>
    </location>
</feature>
<proteinExistence type="predicted"/>
<reference evidence="3" key="1">
    <citation type="submission" date="2020-10" db="EMBL/GenBank/DDBJ databases">
        <authorList>
            <person name="Gilroy R."/>
        </authorList>
    </citation>
    <scope>NUCLEOTIDE SEQUENCE</scope>
    <source>
        <strain evidence="3">11300</strain>
    </source>
</reference>
<dbReference type="Proteomes" id="UP000824091">
    <property type="component" value="Unassembled WGS sequence"/>
</dbReference>
<dbReference type="InterPro" id="IPR006680">
    <property type="entry name" value="Amidohydro-rel"/>
</dbReference>
<evidence type="ECO:0000313" key="3">
    <source>
        <dbReference type="EMBL" id="HIU27882.1"/>
    </source>
</evidence>
<dbReference type="GO" id="GO:0016810">
    <property type="term" value="F:hydrolase activity, acting on carbon-nitrogen (but not peptide) bonds"/>
    <property type="evidence" value="ECO:0007669"/>
    <property type="project" value="InterPro"/>
</dbReference>
<dbReference type="Pfam" id="PF01979">
    <property type="entry name" value="Amidohydro_1"/>
    <property type="match status" value="1"/>
</dbReference>
<organism evidence="3 4">
    <name type="scientific">Candidatus Fimisoma avicola</name>
    <dbReference type="NCBI Taxonomy" id="2840826"/>
    <lineage>
        <taxon>Bacteria</taxon>
        <taxon>Bacillati</taxon>
        <taxon>Bacillota</taxon>
        <taxon>Clostridia</taxon>
        <taxon>Eubacteriales</taxon>
        <taxon>Candidatus Fimisoma</taxon>
    </lineage>
</organism>
<dbReference type="InterPro" id="IPR011059">
    <property type="entry name" value="Metal-dep_hydrolase_composite"/>
</dbReference>
<evidence type="ECO:0000256" key="1">
    <source>
        <dbReference type="ARBA" id="ARBA00022801"/>
    </source>
</evidence>
<dbReference type="Gene3D" id="2.30.40.10">
    <property type="entry name" value="Urease, subunit C, domain 1"/>
    <property type="match status" value="1"/>
</dbReference>
<dbReference type="Gene3D" id="3.20.20.140">
    <property type="entry name" value="Metal-dependent hydrolases"/>
    <property type="match status" value="1"/>
</dbReference>
<dbReference type="InterPro" id="IPR032466">
    <property type="entry name" value="Metal_Hydrolase"/>
</dbReference>